<name>A0A7Z0I2L7_9RHOB</name>
<dbReference type="Pfam" id="PF06296">
    <property type="entry name" value="RelE"/>
    <property type="match status" value="1"/>
</dbReference>
<reference evidence="1 2" key="1">
    <citation type="journal article" date="2000" name="Arch. Microbiol.">
        <title>Rhodobaca bogoriensis gen. nov. and sp. nov., an alkaliphilic purple nonsulfur bacterium from African Rift Valley soda lakes.</title>
        <authorList>
            <person name="Milford A.D."/>
            <person name="Achenbach L.A."/>
            <person name="Jung D.O."/>
            <person name="Madigan M.T."/>
        </authorList>
    </citation>
    <scope>NUCLEOTIDE SEQUENCE [LARGE SCALE GENOMIC DNA]</scope>
    <source>
        <strain evidence="1 2">2376</strain>
    </source>
</reference>
<dbReference type="RefSeq" id="WP_179907180.1">
    <property type="nucleotide sequence ID" value="NZ_JACBXS010000043.1"/>
</dbReference>
<accession>A0A7Z0I2L7</accession>
<protein>
    <submittedName>
        <fullName evidence="1">Type II toxin-antitoxin system RelE/ParE family toxin</fullName>
    </submittedName>
</protein>
<dbReference type="InterPro" id="IPR009387">
    <property type="entry name" value="HigB-2"/>
</dbReference>
<dbReference type="EMBL" id="JACBXS010000043">
    <property type="protein sequence ID" value="NYS26384.1"/>
    <property type="molecule type" value="Genomic_DNA"/>
</dbReference>
<gene>
    <name evidence="1" type="ORF">HUK65_15465</name>
</gene>
<keyword evidence="2" id="KW-1185">Reference proteome</keyword>
<proteinExistence type="predicted"/>
<organism evidence="1 2">
    <name type="scientific">Rhabdonatronobacter sediminivivens</name>
    <dbReference type="NCBI Taxonomy" id="2743469"/>
    <lineage>
        <taxon>Bacteria</taxon>
        <taxon>Pseudomonadati</taxon>
        <taxon>Pseudomonadota</taxon>
        <taxon>Alphaproteobacteria</taxon>
        <taxon>Rhodobacterales</taxon>
        <taxon>Paracoccaceae</taxon>
        <taxon>Rhabdonatronobacter</taxon>
    </lineage>
</organism>
<sequence>MRIFLEKQFSRWAADKAIGDETLIETAEEAFNGNVDADLGGYLFKMRLAREGKGKSGGYRTIICFRKSDSDRIFFLHGFPKNSKGNITAKEEKALKLVAKSMLKLSDDQIAELEKAGAIRALRRAGQ</sequence>
<comment type="caution">
    <text evidence="1">The sequence shown here is derived from an EMBL/GenBank/DDBJ whole genome shotgun (WGS) entry which is preliminary data.</text>
</comment>
<dbReference type="PIRSF" id="PIRSF018634">
    <property type="entry name" value="UCP018634"/>
    <property type="match status" value="1"/>
</dbReference>
<evidence type="ECO:0000313" key="2">
    <source>
        <dbReference type="Proteomes" id="UP000529417"/>
    </source>
</evidence>
<evidence type="ECO:0000313" key="1">
    <source>
        <dbReference type="EMBL" id="NYS26384.1"/>
    </source>
</evidence>
<dbReference type="Proteomes" id="UP000529417">
    <property type="component" value="Unassembled WGS sequence"/>
</dbReference>
<dbReference type="AlphaFoldDB" id="A0A7Z0I2L7"/>